<dbReference type="Proteomes" id="UP000256645">
    <property type="component" value="Unassembled WGS sequence"/>
</dbReference>
<dbReference type="AlphaFoldDB" id="A0A3D8RAV7"/>
<feature type="region of interest" description="Disordered" evidence="1">
    <location>
        <begin position="228"/>
        <end position="255"/>
    </location>
</feature>
<proteinExistence type="predicted"/>
<keyword evidence="3" id="KW-1185">Reference proteome</keyword>
<gene>
    <name evidence="2" type="ORF">BP6252_07669</name>
</gene>
<protein>
    <submittedName>
        <fullName evidence="2">Uncharacterized protein</fullName>
    </submittedName>
</protein>
<evidence type="ECO:0000256" key="1">
    <source>
        <dbReference type="SAM" id="MobiDB-lite"/>
    </source>
</evidence>
<evidence type="ECO:0000313" key="2">
    <source>
        <dbReference type="EMBL" id="RDW71106.1"/>
    </source>
</evidence>
<dbReference type="EMBL" id="PDLM01000008">
    <property type="protein sequence ID" value="RDW71106.1"/>
    <property type="molecule type" value="Genomic_DNA"/>
</dbReference>
<feature type="compositionally biased region" description="Polar residues" evidence="1">
    <location>
        <begin position="228"/>
        <end position="237"/>
    </location>
</feature>
<sequence length="296" mass="31729">MSGRGSAEGGRFSACPAAWARAWEEGGNSWREERRERGPRLSKAGHCVHSHQRRCELCYEPEAGSAGPGTPHASELSTTHNGRIYRWIRPDIPSLGIAQARARGSGSCPNVRQAGNEGENECRGCQGTAVVSGVISIPSSHTIRLSNIIDADPVDMSSWNIRAEAVAEYATRITAQQCGTGPENSTGWVGERQSEAAIQSLAGDESIVRRIAVQQAELNGRRDLVQSIEGQPQTQSDRMAEDCSPSEISAKRSQEQPSIPCLARCRGAFAWKGGGAKGNILGPRKIIFDRVQAGAA</sequence>
<organism evidence="2 3">
    <name type="scientific">Coleophoma cylindrospora</name>
    <dbReference type="NCBI Taxonomy" id="1849047"/>
    <lineage>
        <taxon>Eukaryota</taxon>
        <taxon>Fungi</taxon>
        <taxon>Dikarya</taxon>
        <taxon>Ascomycota</taxon>
        <taxon>Pezizomycotina</taxon>
        <taxon>Leotiomycetes</taxon>
        <taxon>Helotiales</taxon>
        <taxon>Dermateaceae</taxon>
        <taxon>Coleophoma</taxon>
    </lineage>
</organism>
<reference evidence="2 3" key="1">
    <citation type="journal article" date="2018" name="IMA Fungus">
        <title>IMA Genome-F 9: Draft genome sequence of Annulohypoxylon stygium, Aspergillus mulundensis, Berkeleyomyces basicola (syn. Thielaviopsis basicola), Ceratocystis smalleyi, two Cercospora beticola strains, Coleophoma cylindrospora, Fusarium fracticaudum, Phialophora cf. hyalina, and Morchella septimelata.</title>
        <authorList>
            <person name="Wingfield B.D."/>
            <person name="Bills G.F."/>
            <person name="Dong Y."/>
            <person name="Huang W."/>
            <person name="Nel W.J."/>
            <person name="Swalarsk-Parry B.S."/>
            <person name="Vaghefi N."/>
            <person name="Wilken P.M."/>
            <person name="An Z."/>
            <person name="de Beer Z.W."/>
            <person name="De Vos L."/>
            <person name="Chen L."/>
            <person name="Duong T.A."/>
            <person name="Gao Y."/>
            <person name="Hammerbacher A."/>
            <person name="Kikkert J.R."/>
            <person name="Li Y."/>
            <person name="Li H."/>
            <person name="Li K."/>
            <person name="Li Q."/>
            <person name="Liu X."/>
            <person name="Ma X."/>
            <person name="Naidoo K."/>
            <person name="Pethybridge S.J."/>
            <person name="Sun J."/>
            <person name="Steenkamp E.T."/>
            <person name="van der Nest M.A."/>
            <person name="van Wyk S."/>
            <person name="Wingfield M.J."/>
            <person name="Xiong C."/>
            <person name="Yue Q."/>
            <person name="Zhang X."/>
        </authorList>
    </citation>
    <scope>NUCLEOTIDE SEQUENCE [LARGE SCALE GENOMIC DNA]</scope>
    <source>
        <strain evidence="2 3">BP6252</strain>
    </source>
</reference>
<accession>A0A3D8RAV7</accession>
<name>A0A3D8RAV7_9HELO</name>
<comment type="caution">
    <text evidence="2">The sequence shown here is derived from an EMBL/GenBank/DDBJ whole genome shotgun (WGS) entry which is preliminary data.</text>
</comment>
<evidence type="ECO:0000313" key="3">
    <source>
        <dbReference type="Proteomes" id="UP000256645"/>
    </source>
</evidence>